<organism evidence="1 2">
    <name type="scientific">Clostridium paridis</name>
    <dbReference type="NCBI Taxonomy" id="2803863"/>
    <lineage>
        <taxon>Bacteria</taxon>
        <taxon>Bacillati</taxon>
        <taxon>Bacillota</taxon>
        <taxon>Clostridia</taxon>
        <taxon>Eubacteriales</taxon>
        <taxon>Clostridiaceae</taxon>
        <taxon>Clostridium</taxon>
    </lineage>
</organism>
<evidence type="ECO:0000313" key="1">
    <source>
        <dbReference type="EMBL" id="MBL4932272.1"/>
    </source>
</evidence>
<dbReference type="Proteomes" id="UP000623681">
    <property type="component" value="Unassembled WGS sequence"/>
</dbReference>
<name>A0A937FHT3_9CLOT</name>
<keyword evidence="2" id="KW-1185">Reference proteome</keyword>
<proteinExistence type="predicted"/>
<gene>
    <name evidence="1" type="ORF">JK634_10675</name>
</gene>
<reference evidence="1" key="1">
    <citation type="submission" date="2021-01" db="EMBL/GenBank/DDBJ databases">
        <title>Genome public.</title>
        <authorList>
            <person name="Liu C."/>
            <person name="Sun Q."/>
        </authorList>
    </citation>
    <scope>NUCLEOTIDE SEQUENCE</scope>
    <source>
        <strain evidence="1">YIM B02565</strain>
    </source>
</reference>
<evidence type="ECO:0000313" key="2">
    <source>
        <dbReference type="Proteomes" id="UP000623681"/>
    </source>
</evidence>
<dbReference type="AlphaFoldDB" id="A0A937FHT3"/>
<dbReference type="EMBL" id="JAESWA010000022">
    <property type="protein sequence ID" value="MBL4932272.1"/>
    <property type="molecule type" value="Genomic_DNA"/>
</dbReference>
<sequence length="64" mass="7901">MKIGFDVEQWTNKPLNEFTNEQLIEYYYKLRLQSKQKELSVDSPMVDFYVIDLQKEIIKRMIRR</sequence>
<protein>
    <submittedName>
        <fullName evidence="1">Uncharacterized protein</fullName>
    </submittedName>
</protein>
<comment type="caution">
    <text evidence="1">The sequence shown here is derived from an EMBL/GenBank/DDBJ whole genome shotgun (WGS) entry which is preliminary data.</text>
</comment>
<dbReference type="RefSeq" id="WP_202767638.1">
    <property type="nucleotide sequence ID" value="NZ_JAESWA010000022.1"/>
</dbReference>
<accession>A0A937FHT3</accession>